<name>A0A848L2F8_9ACTN</name>
<dbReference type="InterPro" id="IPR042099">
    <property type="entry name" value="ANL_N_sf"/>
</dbReference>
<dbReference type="Pfam" id="PF13193">
    <property type="entry name" value="AMP-binding_C"/>
    <property type="match status" value="1"/>
</dbReference>
<dbReference type="EMBL" id="JABBNB010000021">
    <property type="protein sequence ID" value="NMO03265.1"/>
    <property type="molecule type" value="Genomic_DNA"/>
</dbReference>
<feature type="domain" description="AMP-binding enzyme C-terminal" evidence="4">
    <location>
        <begin position="428"/>
        <end position="501"/>
    </location>
</feature>
<evidence type="ECO:0000256" key="2">
    <source>
        <dbReference type="ARBA" id="ARBA00022598"/>
    </source>
</evidence>
<dbReference type="PROSITE" id="PS00455">
    <property type="entry name" value="AMP_BINDING"/>
    <property type="match status" value="1"/>
</dbReference>
<feature type="domain" description="AMP-dependent synthetase/ligase" evidence="3">
    <location>
        <begin position="20"/>
        <end position="378"/>
    </location>
</feature>
<dbReference type="SUPFAM" id="SSF56801">
    <property type="entry name" value="Acetyl-CoA synthetase-like"/>
    <property type="match status" value="1"/>
</dbReference>
<dbReference type="GO" id="GO:0006631">
    <property type="term" value="P:fatty acid metabolic process"/>
    <property type="evidence" value="ECO:0007669"/>
    <property type="project" value="TreeGrafter"/>
</dbReference>
<gene>
    <name evidence="5" type="ORF">HH308_18790</name>
</gene>
<dbReference type="Gene3D" id="3.30.300.30">
    <property type="match status" value="1"/>
</dbReference>
<dbReference type="Pfam" id="PF00501">
    <property type="entry name" value="AMP-binding"/>
    <property type="match status" value="1"/>
</dbReference>
<dbReference type="FunFam" id="3.30.300.30:FF:000008">
    <property type="entry name" value="2,3-dihydroxybenzoate-AMP ligase"/>
    <property type="match status" value="1"/>
</dbReference>
<dbReference type="Proteomes" id="UP000550729">
    <property type="component" value="Unassembled WGS sequence"/>
</dbReference>
<evidence type="ECO:0000313" key="6">
    <source>
        <dbReference type="Proteomes" id="UP000550729"/>
    </source>
</evidence>
<reference evidence="5 6" key="1">
    <citation type="submission" date="2020-04" db="EMBL/GenBank/DDBJ databases">
        <title>Gordonia sp. nov. TBRC 11910.</title>
        <authorList>
            <person name="Suriyachadkun C."/>
        </authorList>
    </citation>
    <scope>NUCLEOTIDE SEQUENCE [LARGE SCALE GENOMIC DNA]</scope>
    <source>
        <strain evidence="5 6">TBRC 11910</strain>
    </source>
</reference>
<dbReference type="InterPro" id="IPR045851">
    <property type="entry name" value="AMP-bd_C_sf"/>
</dbReference>
<protein>
    <submittedName>
        <fullName evidence="5">AMP-binding protein</fullName>
    </submittedName>
</protein>
<dbReference type="RefSeq" id="WP_170195773.1">
    <property type="nucleotide sequence ID" value="NZ_JABBNB010000021.1"/>
</dbReference>
<dbReference type="PANTHER" id="PTHR43201:SF5">
    <property type="entry name" value="MEDIUM-CHAIN ACYL-COA LIGASE ACSF2, MITOCHONDRIAL"/>
    <property type="match status" value="1"/>
</dbReference>
<dbReference type="AlphaFoldDB" id="A0A848L2F8"/>
<dbReference type="PANTHER" id="PTHR43201">
    <property type="entry name" value="ACYL-COA SYNTHETASE"/>
    <property type="match status" value="1"/>
</dbReference>
<evidence type="ECO:0000259" key="3">
    <source>
        <dbReference type="Pfam" id="PF00501"/>
    </source>
</evidence>
<dbReference type="GO" id="GO:0031956">
    <property type="term" value="F:medium-chain fatty acid-CoA ligase activity"/>
    <property type="evidence" value="ECO:0007669"/>
    <property type="project" value="TreeGrafter"/>
</dbReference>
<dbReference type="InterPro" id="IPR020845">
    <property type="entry name" value="AMP-binding_CS"/>
</dbReference>
<evidence type="ECO:0000313" key="5">
    <source>
        <dbReference type="EMBL" id="NMO03265.1"/>
    </source>
</evidence>
<proteinExistence type="inferred from homology"/>
<dbReference type="InterPro" id="IPR025110">
    <property type="entry name" value="AMP-bd_C"/>
</dbReference>
<accession>A0A848L2F8</accession>
<sequence length="517" mass="55950">MTLCDDRRDTSAELLNDFIDRWVAETPDATAIDYQDRVWSWRQWRERIDRLAGYLTGIGVTAGDRVAVLDKNHPACLDLVFATAALGAATVVLNWRLAPDELDYALTDSGATVLFVGAEFHPAAIERSSVRHLISIDDDPTGDYDTLLHATAPATATPVVDPEAAALIIYSSGTTGRPKGVVLSQRALVAHTRNVGTRFPFTPGDANLVAMPFFHVGGVCYAFFGIRAGVRSILLRTRDATALTHALTTGATHAFLVPPVIKGLLTAEPTTRAAVGNLKILGYGASPTPLGLLRDALAAWPTVGFVQVYGQTELSGVIATLNPDDHRDPHRPHLLTAAGTPVPDAEVKIIDITTGAEVPTGTQGELCFRSPQTMTGYLNRPHDTADTLTDGWIHTGDIGHLDHDGYLYCDDRLKDMIITGGENVYSPEVERVLLDHPAITDAAVIGIPHPHWVETVAAIVVLAHPTTETDIITHCRRHLAPYKCPRTVTFTTHLPRNSSGKLLKKDLRTTLLNNIDA</sequence>
<keyword evidence="2" id="KW-0436">Ligase</keyword>
<comment type="caution">
    <text evidence="5">The sequence shown here is derived from an EMBL/GenBank/DDBJ whole genome shotgun (WGS) entry which is preliminary data.</text>
</comment>
<dbReference type="InterPro" id="IPR000873">
    <property type="entry name" value="AMP-dep_synth/lig_dom"/>
</dbReference>
<organism evidence="5 6">
    <name type="scientific">Gordonia asplenii</name>
    <dbReference type="NCBI Taxonomy" id="2725283"/>
    <lineage>
        <taxon>Bacteria</taxon>
        <taxon>Bacillati</taxon>
        <taxon>Actinomycetota</taxon>
        <taxon>Actinomycetes</taxon>
        <taxon>Mycobacteriales</taxon>
        <taxon>Gordoniaceae</taxon>
        <taxon>Gordonia</taxon>
    </lineage>
</organism>
<dbReference type="Gene3D" id="3.40.50.12780">
    <property type="entry name" value="N-terminal domain of ligase-like"/>
    <property type="match status" value="1"/>
</dbReference>
<evidence type="ECO:0000256" key="1">
    <source>
        <dbReference type="ARBA" id="ARBA00006432"/>
    </source>
</evidence>
<evidence type="ECO:0000259" key="4">
    <source>
        <dbReference type="Pfam" id="PF13193"/>
    </source>
</evidence>
<comment type="similarity">
    <text evidence="1">Belongs to the ATP-dependent AMP-binding enzyme family.</text>
</comment>
<keyword evidence="6" id="KW-1185">Reference proteome</keyword>